<dbReference type="InterPro" id="IPR055577">
    <property type="entry name" value="DUF7153"/>
</dbReference>
<sequence length="308" mass="34712">MQRNQLSRLTKEDLIESIMAPPEPGEGLLQALTTKLNDLVKEVVDLKTAVIAPDGGINKRALIWYPVAHVRGLSLPSGGSVSMQQQHNTTQPLQLQQQQQQRLERRVIGGHFTLIQDTYYEHTKLTLMLNNKRNEATTDAATNTTTATGGRGCRARNLLMLAYRSLEDMTDPGLLEGWVRWSGAWEAYTVLQEKKLCVSSITLYVRDALPPPTPTPTTSTTTTTTTRRRRLPPRESFKYVVVVEVTTESHTQEQQLRATTQRLRVERWSGYTGLYTVHTLHDFADSFTTTVVRIVLVGWWGTCECVCV</sequence>
<evidence type="ECO:0000256" key="1">
    <source>
        <dbReference type="SAM" id="MobiDB-lite"/>
    </source>
</evidence>
<dbReference type="AlphaFoldDB" id="A0AAE1U1Y1"/>
<feature type="compositionally biased region" description="Low complexity" evidence="1">
    <location>
        <begin position="216"/>
        <end position="225"/>
    </location>
</feature>
<feature type="region of interest" description="Disordered" evidence="1">
    <location>
        <begin position="209"/>
        <end position="229"/>
    </location>
</feature>
<organism evidence="3 4">
    <name type="scientific">Petrolisthes manimaculis</name>
    <dbReference type="NCBI Taxonomy" id="1843537"/>
    <lineage>
        <taxon>Eukaryota</taxon>
        <taxon>Metazoa</taxon>
        <taxon>Ecdysozoa</taxon>
        <taxon>Arthropoda</taxon>
        <taxon>Crustacea</taxon>
        <taxon>Multicrustacea</taxon>
        <taxon>Malacostraca</taxon>
        <taxon>Eumalacostraca</taxon>
        <taxon>Eucarida</taxon>
        <taxon>Decapoda</taxon>
        <taxon>Pleocyemata</taxon>
        <taxon>Anomura</taxon>
        <taxon>Galatheoidea</taxon>
        <taxon>Porcellanidae</taxon>
        <taxon>Petrolisthes</taxon>
    </lineage>
</organism>
<reference evidence="3" key="1">
    <citation type="submission" date="2023-11" db="EMBL/GenBank/DDBJ databases">
        <title>Genome assemblies of two species of porcelain crab, Petrolisthes cinctipes and Petrolisthes manimaculis (Anomura: Porcellanidae).</title>
        <authorList>
            <person name="Angst P."/>
        </authorList>
    </citation>
    <scope>NUCLEOTIDE SEQUENCE</scope>
    <source>
        <strain evidence="3">PB745_02</strain>
        <tissue evidence="3">Gill</tissue>
    </source>
</reference>
<protein>
    <recommendedName>
        <fullName evidence="2">DUF7153 domain-containing protein</fullName>
    </recommendedName>
</protein>
<evidence type="ECO:0000259" key="2">
    <source>
        <dbReference type="Pfam" id="PF23672"/>
    </source>
</evidence>
<dbReference type="EMBL" id="JAWZYT010002117">
    <property type="protein sequence ID" value="KAK4306527.1"/>
    <property type="molecule type" value="Genomic_DNA"/>
</dbReference>
<proteinExistence type="predicted"/>
<comment type="caution">
    <text evidence="3">The sequence shown here is derived from an EMBL/GenBank/DDBJ whole genome shotgun (WGS) entry which is preliminary data.</text>
</comment>
<name>A0AAE1U1Y1_9EUCA</name>
<feature type="domain" description="DUF7153" evidence="2">
    <location>
        <begin position="150"/>
        <end position="277"/>
    </location>
</feature>
<dbReference type="Proteomes" id="UP001292094">
    <property type="component" value="Unassembled WGS sequence"/>
</dbReference>
<gene>
    <name evidence="3" type="ORF">Pmani_021670</name>
</gene>
<keyword evidence="4" id="KW-1185">Reference proteome</keyword>
<evidence type="ECO:0000313" key="4">
    <source>
        <dbReference type="Proteomes" id="UP001292094"/>
    </source>
</evidence>
<accession>A0AAE1U1Y1</accession>
<evidence type="ECO:0000313" key="3">
    <source>
        <dbReference type="EMBL" id="KAK4306527.1"/>
    </source>
</evidence>
<dbReference type="Pfam" id="PF23672">
    <property type="entry name" value="DUF7153"/>
    <property type="match status" value="1"/>
</dbReference>